<organism evidence="1 2">
    <name type="scientific">Alteromonas sediminis</name>
    <dbReference type="NCBI Taxonomy" id="2259342"/>
    <lineage>
        <taxon>Bacteria</taxon>
        <taxon>Pseudomonadati</taxon>
        <taxon>Pseudomonadota</taxon>
        <taxon>Gammaproteobacteria</taxon>
        <taxon>Alteromonadales</taxon>
        <taxon>Alteromonadaceae</taxon>
        <taxon>Alteromonas/Salinimonas group</taxon>
        <taxon>Alteromonas</taxon>
    </lineage>
</organism>
<name>A0A3N5XYK7_9ALTE</name>
<sequence>MDILNRKFGILGFGIACLVITLQAVAMQKQHKTGAQNVASLLASPGVCEIPDDAVSCEMSVSFIWEMPQVESVCLWDSYHAKPLQCWHDAMTSTWQITFRGGQDREFFLKSHSSDEVYARTSIKVMGAIEQRLRARRRQGFWRIF</sequence>
<accession>A0A3N5XYK7</accession>
<protein>
    <submittedName>
        <fullName evidence="1">DUF3019 domain-containing protein</fullName>
    </submittedName>
</protein>
<keyword evidence="2" id="KW-1185">Reference proteome</keyword>
<dbReference type="AlphaFoldDB" id="A0A3N5XYK7"/>
<dbReference type="InterPro" id="IPR021559">
    <property type="entry name" value="DUF3019"/>
</dbReference>
<dbReference type="Pfam" id="PF11456">
    <property type="entry name" value="DUF3019"/>
    <property type="match status" value="1"/>
</dbReference>
<evidence type="ECO:0000313" key="1">
    <source>
        <dbReference type="EMBL" id="RPJ65680.1"/>
    </source>
</evidence>
<dbReference type="OrthoDB" id="5772660at2"/>
<proteinExistence type="predicted"/>
<dbReference type="Proteomes" id="UP000275281">
    <property type="component" value="Unassembled WGS sequence"/>
</dbReference>
<dbReference type="EMBL" id="RPOK01000004">
    <property type="protein sequence ID" value="RPJ65680.1"/>
    <property type="molecule type" value="Genomic_DNA"/>
</dbReference>
<gene>
    <name evidence="1" type="ORF">DRW07_12735</name>
</gene>
<evidence type="ECO:0000313" key="2">
    <source>
        <dbReference type="Proteomes" id="UP000275281"/>
    </source>
</evidence>
<dbReference type="RefSeq" id="WP_124028311.1">
    <property type="nucleotide sequence ID" value="NZ_JBHRSN010000007.1"/>
</dbReference>
<comment type="caution">
    <text evidence="1">The sequence shown here is derived from an EMBL/GenBank/DDBJ whole genome shotgun (WGS) entry which is preliminary data.</text>
</comment>
<reference evidence="1 2" key="1">
    <citation type="submission" date="2018-11" db="EMBL/GenBank/DDBJ databases">
        <authorList>
            <person name="Ye M.-Q."/>
            <person name="Du Z.-J."/>
        </authorList>
    </citation>
    <scope>NUCLEOTIDE SEQUENCE [LARGE SCALE GENOMIC DNA]</scope>
    <source>
        <strain evidence="1 2">U0105</strain>
    </source>
</reference>